<dbReference type="Pfam" id="PF13977">
    <property type="entry name" value="TetR_C_6"/>
    <property type="match status" value="1"/>
</dbReference>
<name>A0ABY6DG60_9RHOB</name>
<keyword evidence="5 7" id="KW-0804">Transcription</keyword>
<dbReference type="PANTHER" id="PTHR30055:SF234">
    <property type="entry name" value="HTH-TYPE TRANSCRIPTIONAL REGULATOR BETI"/>
    <property type="match status" value="1"/>
</dbReference>
<feature type="domain" description="HTH tetR-type" evidence="9">
    <location>
        <begin position="3"/>
        <end position="63"/>
    </location>
</feature>
<keyword evidence="11" id="KW-1185">Reference proteome</keyword>
<evidence type="ECO:0000256" key="1">
    <source>
        <dbReference type="ARBA" id="ARBA00004719"/>
    </source>
</evidence>
<evidence type="ECO:0000256" key="3">
    <source>
        <dbReference type="ARBA" id="ARBA00023015"/>
    </source>
</evidence>
<evidence type="ECO:0000256" key="8">
    <source>
        <dbReference type="PROSITE-ProRule" id="PRU00335"/>
    </source>
</evidence>
<keyword evidence="4 7" id="KW-0238">DNA-binding</keyword>
<comment type="function">
    <text evidence="6">Repressor involved in the biosynthesis of the osmoprotectant glycine betaine. It represses transcription of the choline transporter BetT and the genes of BetAB involved in the synthesis of glycine betaine.</text>
</comment>
<evidence type="ECO:0000313" key="11">
    <source>
        <dbReference type="Proteomes" id="UP001064087"/>
    </source>
</evidence>
<comment type="function">
    <text evidence="7">Repressor involved in choline regulation of the bet genes.</text>
</comment>
<reference evidence="10" key="1">
    <citation type="submission" date="2022-10" db="EMBL/GenBank/DDBJ databases">
        <title>Roseovarius pelagicus sp. nov., isolated from Arctic seawater.</title>
        <authorList>
            <person name="Hong Y.W."/>
            <person name="Hwang C.Y."/>
        </authorList>
    </citation>
    <scope>NUCLEOTIDE SEQUENCE</scope>
    <source>
        <strain evidence="10">HL-MP18</strain>
    </source>
</reference>
<evidence type="ECO:0000256" key="4">
    <source>
        <dbReference type="ARBA" id="ARBA00023125"/>
    </source>
</evidence>
<dbReference type="Gene3D" id="1.10.357.10">
    <property type="entry name" value="Tetracycline Repressor, domain 2"/>
    <property type="match status" value="1"/>
</dbReference>
<organism evidence="10 11">
    <name type="scientific">Roseovarius pelagicus</name>
    <dbReference type="NCBI Taxonomy" id="2980108"/>
    <lineage>
        <taxon>Bacteria</taxon>
        <taxon>Pseudomonadati</taxon>
        <taxon>Pseudomonadota</taxon>
        <taxon>Alphaproteobacteria</taxon>
        <taxon>Rhodobacterales</taxon>
        <taxon>Roseobacteraceae</taxon>
        <taxon>Roseovarius</taxon>
    </lineage>
</organism>
<keyword evidence="3 7" id="KW-0805">Transcription regulation</keyword>
<dbReference type="NCBIfam" id="NF001978">
    <property type="entry name" value="PRK00767.1"/>
    <property type="match status" value="1"/>
</dbReference>
<dbReference type="InterPro" id="IPR039538">
    <property type="entry name" value="BetI_C"/>
</dbReference>
<dbReference type="InterPro" id="IPR009057">
    <property type="entry name" value="Homeodomain-like_sf"/>
</dbReference>
<dbReference type="HAMAP" id="MF_00768">
    <property type="entry name" value="HTH_type_BetI"/>
    <property type="match status" value="1"/>
</dbReference>
<dbReference type="EMBL" id="CP106738">
    <property type="protein sequence ID" value="UXX85099.1"/>
    <property type="molecule type" value="Genomic_DNA"/>
</dbReference>
<protein>
    <recommendedName>
        <fullName evidence="7">HTH-type transcriptional regulator BetI</fullName>
    </recommendedName>
</protein>
<evidence type="ECO:0000259" key="9">
    <source>
        <dbReference type="PROSITE" id="PS50977"/>
    </source>
</evidence>
<sequence length="190" mass="21200">MEPLRRSALVDATIYEIGARGSLDVTVSQIARRAGVSSALAHHYFGSKEQIFSATMRHILQLYGAQVRGALVMARTPRQRVEAIVRASFSSMSQRPEIIAAWMNFYVQAQKTPGTARLLAIYQRRLHSNLYHGFRRIAPDRAMVLTQGVAAMIDGLYCRQVLRTGPQVSEDAVNTLLHYISLALNEATQE</sequence>
<dbReference type="InterPro" id="IPR017757">
    <property type="entry name" value="Tscrpt_rep_BetI"/>
</dbReference>
<dbReference type="Proteomes" id="UP001064087">
    <property type="component" value="Chromosome"/>
</dbReference>
<comment type="pathway">
    <text evidence="1 7">Amine and polyamine biosynthesis; betaine biosynthesis via choline pathway [regulation].</text>
</comment>
<keyword evidence="2 7" id="KW-0678">Repressor</keyword>
<evidence type="ECO:0000256" key="2">
    <source>
        <dbReference type="ARBA" id="ARBA00022491"/>
    </source>
</evidence>
<feature type="DNA-binding region" description="H-T-H motif" evidence="7 8">
    <location>
        <begin position="26"/>
        <end position="45"/>
    </location>
</feature>
<evidence type="ECO:0000256" key="6">
    <source>
        <dbReference type="ARBA" id="ARBA00024936"/>
    </source>
</evidence>
<dbReference type="SUPFAM" id="SSF46689">
    <property type="entry name" value="Homeodomain-like"/>
    <property type="match status" value="1"/>
</dbReference>
<evidence type="ECO:0000256" key="5">
    <source>
        <dbReference type="ARBA" id="ARBA00023163"/>
    </source>
</evidence>
<proteinExistence type="inferred from homology"/>
<dbReference type="PANTHER" id="PTHR30055">
    <property type="entry name" value="HTH-TYPE TRANSCRIPTIONAL REGULATOR RUTR"/>
    <property type="match status" value="1"/>
</dbReference>
<evidence type="ECO:0000313" key="10">
    <source>
        <dbReference type="EMBL" id="UXX85099.1"/>
    </source>
</evidence>
<dbReference type="NCBIfam" id="TIGR03384">
    <property type="entry name" value="betaine_BetI"/>
    <property type="match status" value="1"/>
</dbReference>
<dbReference type="PROSITE" id="PS50977">
    <property type="entry name" value="HTH_TETR_2"/>
    <property type="match status" value="1"/>
</dbReference>
<accession>A0ABY6DG60</accession>
<dbReference type="Pfam" id="PF00440">
    <property type="entry name" value="TetR_N"/>
    <property type="match status" value="1"/>
</dbReference>
<dbReference type="PROSITE" id="PS01081">
    <property type="entry name" value="HTH_TETR_1"/>
    <property type="match status" value="1"/>
</dbReference>
<gene>
    <name evidence="7 10" type="primary">betI</name>
    <name evidence="10" type="ORF">N7U68_05435</name>
</gene>
<dbReference type="InterPro" id="IPR023772">
    <property type="entry name" value="DNA-bd_HTH_TetR-type_CS"/>
</dbReference>
<dbReference type="RefSeq" id="WP_263049113.1">
    <property type="nucleotide sequence ID" value="NZ_CP106738.1"/>
</dbReference>
<dbReference type="SUPFAM" id="SSF48498">
    <property type="entry name" value="Tetracyclin repressor-like, C-terminal domain"/>
    <property type="match status" value="1"/>
</dbReference>
<evidence type="ECO:0000256" key="7">
    <source>
        <dbReference type="HAMAP-Rule" id="MF_00768"/>
    </source>
</evidence>
<dbReference type="InterPro" id="IPR036271">
    <property type="entry name" value="Tet_transcr_reg_TetR-rel_C_sf"/>
</dbReference>
<dbReference type="InterPro" id="IPR050109">
    <property type="entry name" value="HTH-type_TetR-like_transc_reg"/>
</dbReference>
<dbReference type="InterPro" id="IPR001647">
    <property type="entry name" value="HTH_TetR"/>
</dbReference>